<gene>
    <name evidence="2" type="ORF">ELLFYP34_03576</name>
</gene>
<dbReference type="EMBL" id="CACRTR010000011">
    <property type="protein sequence ID" value="VYU42604.1"/>
    <property type="molecule type" value="Genomic_DNA"/>
</dbReference>
<feature type="transmembrane region" description="Helical" evidence="1">
    <location>
        <begin position="12"/>
        <end position="34"/>
    </location>
</feature>
<feature type="transmembrane region" description="Helical" evidence="1">
    <location>
        <begin position="41"/>
        <end position="62"/>
    </location>
</feature>
<reference evidence="2" key="1">
    <citation type="submission" date="2019-11" db="EMBL/GenBank/DDBJ databases">
        <authorList>
            <person name="Feng L."/>
        </authorList>
    </citation>
    <scope>NUCLEOTIDE SEQUENCE</scope>
    <source>
        <strain evidence="2">ElimosumLFYP34</strain>
    </source>
</reference>
<keyword evidence="1" id="KW-0812">Transmembrane</keyword>
<name>A0A6N3ES87_EUBLI</name>
<dbReference type="AlphaFoldDB" id="A0A6N3ES87"/>
<organism evidence="2">
    <name type="scientific">Eubacterium limosum</name>
    <dbReference type="NCBI Taxonomy" id="1736"/>
    <lineage>
        <taxon>Bacteria</taxon>
        <taxon>Bacillati</taxon>
        <taxon>Bacillota</taxon>
        <taxon>Clostridia</taxon>
        <taxon>Eubacteriales</taxon>
        <taxon>Eubacteriaceae</taxon>
        <taxon>Eubacterium</taxon>
    </lineage>
</organism>
<evidence type="ECO:0000256" key="1">
    <source>
        <dbReference type="SAM" id="Phobius"/>
    </source>
</evidence>
<evidence type="ECO:0000313" key="2">
    <source>
        <dbReference type="EMBL" id="VYU42604.1"/>
    </source>
</evidence>
<proteinExistence type="predicted"/>
<keyword evidence="1" id="KW-0472">Membrane</keyword>
<keyword evidence="1" id="KW-1133">Transmembrane helix</keyword>
<accession>A0A6N3ES87</accession>
<protein>
    <submittedName>
        <fullName evidence="2">Uncharacterized protein</fullName>
    </submittedName>
</protein>
<sequence>MNAVELYNDLFSLGLLLCIFSLLFGFFWILSVVVDCESLGFKVMFTTLIITGTVILIISGIMQYTNEDVKAHLQERNKVTCECSCCHCNGVPGTSEN</sequence>